<evidence type="ECO:0000256" key="2">
    <source>
        <dbReference type="SAM" id="SignalP"/>
    </source>
</evidence>
<dbReference type="CDD" id="cd00306">
    <property type="entry name" value="Peptidases_S8_S53"/>
    <property type="match status" value="1"/>
</dbReference>
<organism evidence="4 5">
    <name type="scientific">Tissierella simiarum</name>
    <dbReference type="NCBI Taxonomy" id="2841534"/>
    <lineage>
        <taxon>Bacteria</taxon>
        <taxon>Bacillati</taxon>
        <taxon>Bacillota</taxon>
        <taxon>Tissierellia</taxon>
        <taxon>Tissierellales</taxon>
        <taxon>Tissierellaceae</taxon>
        <taxon>Tissierella</taxon>
    </lineage>
</organism>
<protein>
    <submittedName>
        <fullName evidence="4">S8/S53 family peptidase</fullName>
    </submittedName>
</protein>
<feature type="active site" description="Charge relay system" evidence="1">
    <location>
        <position position="186"/>
    </location>
</feature>
<dbReference type="Proteomes" id="UP000749471">
    <property type="component" value="Unassembled WGS sequence"/>
</dbReference>
<dbReference type="EMBL" id="JAHLPM010000012">
    <property type="protein sequence ID" value="MBU5439181.1"/>
    <property type="molecule type" value="Genomic_DNA"/>
</dbReference>
<feature type="domain" description="Peptidase S8/S53" evidence="3">
    <location>
        <begin position="147"/>
        <end position="280"/>
    </location>
</feature>
<proteinExistence type="inferred from homology"/>
<evidence type="ECO:0000259" key="3">
    <source>
        <dbReference type="Pfam" id="PF00082"/>
    </source>
</evidence>
<sequence length="414" mass="46811">MKKFFCLLMIMVVLLVGCSPTKVIETELPESSEQSEEYKTLLSPNNKLGIVRKPYAADYSFINPGKMTELPSYNPDSDEIWQIDLRSSDLTNLDLSERFEDLIYADFDSKTQWPDKLPDGFEPKMIMELGKNPGLGLRELHEKGITGKGIGLAIIDQGLLVDHIEYKKQLKMYEEIHCSDENAAMHGPAVASIAVGKTVGVAPEADLYYIAETHGVYNEQGEFDWDLSWLAESIDRIVEINKTLPEGKKIRVISISLGIGGEMNDYEKVFDSIEKAKQDGIYTIYVETDRYLGLDRDPLKNPDDVNSFAKGRFWKNIRYNNDKLLIPMDSRCTASPTGVNDYVFYRDGGMSWAVPYVAGLYALACQVKPDITPEIFWSYAFETSDTISIDNSNEEQLGKIVNPVRLIENIEKMK</sequence>
<keyword evidence="2" id="KW-0732">Signal</keyword>
<feature type="chain" id="PRO_5045093958" evidence="2">
    <location>
        <begin position="22"/>
        <end position="414"/>
    </location>
</feature>
<name>A0ABS6E8L5_9FIRM</name>
<feature type="signal peptide" evidence="2">
    <location>
        <begin position="1"/>
        <end position="21"/>
    </location>
</feature>
<dbReference type="Pfam" id="PF00082">
    <property type="entry name" value="Peptidase_S8"/>
    <property type="match status" value="1"/>
</dbReference>
<keyword evidence="1" id="KW-0720">Serine protease</keyword>
<gene>
    <name evidence="4" type="ORF">KQI42_14255</name>
</gene>
<comment type="similarity">
    <text evidence="1">Belongs to the peptidase S8 family.</text>
</comment>
<evidence type="ECO:0000313" key="4">
    <source>
        <dbReference type="EMBL" id="MBU5439181.1"/>
    </source>
</evidence>
<dbReference type="PROSITE" id="PS51257">
    <property type="entry name" value="PROKAR_LIPOPROTEIN"/>
    <property type="match status" value="1"/>
</dbReference>
<feature type="active site" description="Charge relay system" evidence="1">
    <location>
        <position position="156"/>
    </location>
</feature>
<dbReference type="InterPro" id="IPR000209">
    <property type="entry name" value="Peptidase_S8/S53_dom"/>
</dbReference>
<accession>A0ABS6E8L5</accession>
<keyword evidence="1" id="KW-0378">Hydrolase</keyword>
<feature type="active site" description="Charge relay system" evidence="1">
    <location>
        <position position="351"/>
    </location>
</feature>
<keyword evidence="1" id="KW-0645">Protease</keyword>
<comment type="caution">
    <text evidence="4">The sequence shown here is derived from an EMBL/GenBank/DDBJ whole genome shotgun (WGS) entry which is preliminary data.</text>
</comment>
<reference evidence="4 5" key="1">
    <citation type="submission" date="2021-06" db="EMBL/GenBank/DDBJ databases">
        <authorList>
            <person name="Sun Q."/>
            <person name="Li D."/>
        </authorList>
    </citation>
    <scope>NUCLEOTIDE SEQUENCE [LARGE SCALE GENOMIC DNA]</scope>
    <source>
        <strain evidence="4 5">MSJ-40</strain>
    </source>
</reference>
<keyword evidence="5" id="KW-1185">Reference proteome</keyword>
<evidence type="ECO:0000256" key="1">
    <source>
        <dbReference type="PROSITE-ProRule" id="PRU01240"/>
    </source>
</evidence>
<dbReference type="RefSeq" id="WP_216520883.1">
    <property type="nucleotide sequence ID" value="NZ_JAHLPM010000012.1"/>
</dbReference>
<evidence type="ECO:0000313" key="5">
    <source>
        <dbReference type="Proteomes" id="UP000749471"/>
    </source>
</evidence>
<dbReference type="PROSITE" id="PS51892">
    <property type="entry name" value="SUBTILASE"/>
    <property type="match status" value="1"/>
</dbReference>